<evidence type="ECO:0000313" key="3">
    <source>
        <dbReference type="Proteomes" id="UP000678276"/>
    </source>
</evidence>
<proteinExistence type="predicted"/>
<name>A0ABS4BCE6_9HYPH</name>
<evidence type="ECO:0000259" key="1">
    <source>
        <dbReference type="Pfam" id="PF22807"/>
    </source>
</evidence>
<dbReference type="InterPro" id="IPR054539">
    <property type="entry name" value="Beta-prop_PDH"/>
</dbReference>
<dbReference type="Pfam" id="PF22807">
    <property type="entry name" value="TrAA12"/>
    <property type="match status" value="1"/>
</dbReference>
<protein>
    <submittedName>
        <fullName evidence="2">Sorbosone dehydrogenase family protein</fullName>
    </submittedName>
</protein>
<dbReference type="PANTHER" id="PTHR33546">
    <property type="entry name" value="LARGE, MULTIFUNCTIONAL SECRETED PROTEIN-RELATED"/>
    <property type="match status" value="1"/>
</dbReference>
<dbReference type="SUPFAM" id="SSF50952">
    <property type="entry name" value="Soluble quinoprotein glucose dehydrogenase"/>
    <property type="match status" value="1"/>
</dbReference>
<dbReference type="InterPro" id="IPR011041">
    <property type="entry name" value="Quinoprot_gluc/sorb_DH_b-prop"/>
</dbReference>
<feature type="domain" description="Pyrroloquinoline quinone-dependent pyranose dehydrogenase beta-propeller" evidence="1">
    <location>
        <begin position="130"/>
        <end position="423"/>
    </location>
</feature>
<sequence>MGIVAKATEIVGGAVARVRRFGSPAQQAVGLTPQIPEARKQGIMTLKLPSAEGWKDGRLPICAPGLKVNAFASNLDHPRWIEVLPNGDVLVAESKEQPETPRSLMDHAQQATMRRVKAIGESANRVTLWRDANGDGVAERREVFVQNQNQPFGMALVGDRFYLGNTDGIRRFDYRPGDTSLTGDGEQLVDFKPHGHWTRSLIVSPDRTKIFAGVGSLSNIGDKGMAAEEGRAAIWELDLATDKARIFASGLRNPVGMAFEPVTGKLWTVVNERDGLGDETPPDYLTSVQEGGFYGWPYCYWSRTVDDRVPQDTDLVARAIQPDYALGGHTASLGLCWMPDGTLPGFGEGMVIGQHGSWNRATLSGYKLIFVPFEKGAPNGPPRDILSGFLSKDEKLAYGRPVGVAIGADGRSLLMADDVGDVIWRVTGA</sequence>
<dbReference type="PANTHER" id="PTHR33546:SF1">
    <property type="entry name" value="LARGE, MULTIFUNCTIONAL SECRETED PROTEIN"/>
    <property type="match status" value="1"/>
</dbReference>
<dbReference type="Gene3D" id="2.120.10.30">
    <property type="entry name" value="TolB, C-terminal domain"/>
    <property type="match status" value="1"/>
</dbReference>
<keyword evidence="3" id="KW-1185">Reference proteome</keyword>
<dbReference type="Proteomes" id="UP000678276">
    <property type="component" value="Unassembled WGS sequence"/>
</dbReference>
<accession>A0ABS4BCE6</accession>
<reference evidence="2 3" key="1">
    <citation type="submission" date="2021-04" db="EMBL/GenBank/DDBJ databases">
        <title>Whole genome sequence of Jiella sp. KSK16Y-1.</title>
        <authorList>
            <person name="Tuo L."/>
        </authorList>
    </citation>
    <scope>NUCLEOTIDE SEQUENCE [LARGE SCALE GENOMIC DNA]</scope>
    <source>
        <strain evidence="2 3">KSK16Y-1</strain>
    </source>
</reference>
<organism evidence="2 3">
    <name type="scientific">Jiella mangrovi</name>
    <dbReference type="NCBI Taxonomy" id="2821407"/>
    <lineage>
        <taxon>Bacteria</taxon>
        <taxon>Pseudomonadati</taxon>
        <taxon>Pseudomonadota</taxon>
        <taxon>Alphaproteobacteria</taxon>
        <taxon>Hyphomicrobiales</taxon>
        <taxon>Aurantimonadaceae</taxon>
        <taxon>Jiella</taxon>
    </lineage>
</organism>
<comment type="caution">
    <text evidence="2">The sequence shown here is derived from an EMBL/GenBank/DDBJ whole genome shotgun (WGS) entry which is preliminary data.</text>
</comment>
<dbReference type="RefSeq" id="WP_209592817.1">
    <property type="nucleotide sequence ID" value="NZ_JAGJCF010000001.1"/>
</dbReference>
<gene>
    <name evidence="2" type="ORF">J6595_02270</name>
</gene>
<dbReference type="EMBL" id="JAGJCF010000001">
    <property type="protein sequence ID" value="MBP0614414.1"/>
    <property type="molecule type" value="Genomic_DNA"/>
</dbReference>
<dbReference type="InterPro" id="IPR011042">
    <property type="entry name" value="6-blade_b-propeller_TolB-like"/>
</dbReference>
<evidence type="ECO:0000313" key="2">
    <source>
        <dbReference type="EMBL" id="MBP0614414.1"/>
    </source>
</evidence>